<accession>A0A9P0Q0L2</accession>
<gene>
    <name evidence="1" type="ORF">ACAOBT_LOCUS28920</name>
</gene>
<keyword evidence="2" id="KW-1185">Reference proteome</keyword>
<proteinExistence type="predicted"/>
<comment type="caution">
    <text evidence="1">The sequence shown here is derived from an EMBL/GenBank/DDBJ whole genome shotgun (WGS) entry which is preliminary data.</text>
</comment>
<name>A0A9P0Q0L2_ACAOB</name>
<evidence type="ECO:0000313" key="2">
    <source>
        <dbReference type="Proteomes" id="UP001152888"/>
    </source>
</evidence>
<dbReference type="EMBL" id="CAKOFQ010007670">
    <property type="protein sequence ID" value="CAH2006118.1"/>
    <property type="molecule type" value="Genomic_DNA"/>
</dbReference>
<dbReference type="AlphaFoldDB" id="A0A9P0Q0L2"/>
<evidence type="ECO:0000313" key="1">
    <source>
        <dbReference type="EMBL" id="CAH2006118.1"/>
    </source>
</evidence>
<reference evidence="1" key="1">
    <citation type="submission" date="2022-03" db="EMBL/GenBank/DDBJ databases">
        <authorList>
            <person name="Sayadi A."/>
        </authorList>
    </citation>
    <scope>NUCLEOTIDE SEQUENCE</scope>
</reference>
<organism evidence="1 2">
    <name type="scientific">Acanthoscelides obtectus</name>
    <name type="common">Bean weevil</name>
    <name type="synonym">Bruchus obtectus</name>
    <dbReference type="NCBI Taxonomy" id="200917"/>
    <lineage>
        <taxon>Eukaryota</taxon>
        <taxon>Metazoa</taxon>
        <taxon>Ecdysozoa</taxon>
        <taxon>Arthropoda</taxon>
        <taxon>Hexapoda</taxon>
        <taxon>Insecta</taxon>
        <taxon>Pterygota</taxon>
        <taxon>Neoptera</taxon>
        <taxon>Endopterygota</taxon>
        <taxon>Coleoptera</taxon>
        <taxon>Polyphaga</taxon>
        <taxon>Cucujiformia</taxon>
        <taxon>Chrysomeloidea</taxon>
        <taxon>Chrysomelidae</taxon>
        <taxon>Bruchinae</taxon>
        <taxon>Bruchini</taxon>
        <taxon>Acanthoscelides</taxon>
    </lineage>
</organism>
<sequence>MVLEEIRNSLLRFLKKKMTKLERKIQEISSSSSCGEGYQTGAHRKMEVPTKLQGSAVQQEEPTISKVTAQEGEGILPALREKKLRN</sequence>
<dbReference type="Proteomes" id="UP001152888">
    <property type="component" value="Unassembled WGS sequence"/>
</dbReference>
<protein>
    <submittedName>
        <fullName evidence="1">Uncharacterized protein</fullName>
    </submittedName>
</protein>